<name>A0A9D4KU22_DREPO</name>
<dbReference type="Proteomes" id="UP000828390">
    <property type="component" value="Unassembled WGS sequence"/>
</dbReference>
<sequence length="233" mass="26738">MKLYGKLNYLEEMRVLLAFIEQVRKKKPCHTDHVDGAVSEDELNTTTLFTVNENARFARDDSLQYTYFRALPLTPNTLRKTSMASSPDDDTLLLMIAFRRQLRVPPSDLSNLRGSHESVSFAPYTARMRSTETVVTTERLLPPLKEEKSSTCSQKYSKIKSWQVTLQRTVRKKKPCHTDHVDGAVSEDELNTTTLFIVNENARFARDGSLQYTYFRVLPFSTTSLRKTSNART</sequence>
<gene>
    <name evidence="1" type="ORF">DPMN_087992</name>
</gene>
<protein>
    <submittedName>
        <fullName evidence="1">Uncharacterized protein</fullName>
    </submittedName>
</protein>
<evidence type="ECO:0000313" key="1">
    <source>
        <dbReference type="EMBL" id="KAH3845709.1"/>
    </source>
</evidence>
<organism evidence="1 2">
    <name type="scientific">Dreissena polymorpha</name>
    <name type="common">Zebra mussel</name>
    <name type="synonym">Mytilus polymorpha</name>
    <dbReference type="NCBI Taxonomy" id="45954"/>
    <lineage>
        <taxon>Eukaryota</taxon>
        <taxon>Metazoa</taxon>
        <taxon>Spiralia</taxon>
        <taxon>Lophotrochozoa</taxon>
        <taxon>Mollusca</taxon>
        <taxon>Bivalvia</taxon>
        <taxon>Autobranchia</taxon>
        <taxon>Heteroconchia</taxon>
        <taxon>Euheterodonta</taxon>
        <taxon>Imparidentia</taxon>
        <taxon>Neoheterodontei</taxon>
        <taxon>Myida</taxon>
        <taxon>Dreissenoidea</taxon>
        <taxon>Dreissenidae</taxon>
        <taxon>Dreissena</taxon>
    </lineage>
</organism>
<proteinExistence type="predicted"/>
<reference evidence="1" key="2">
    <citation type="submission" date="2020-11" db="EMBL/GenBank/DDBJ databases">
        <authorList>
            <person name="McCartney M.A."/>
            <person name="Auch B."/>
            <person name="Kono T."/>
            <person name="Mallez S."/>
            <person name="Becker A."/>
            <person name="Gohl D.M."/>
            <person name="Silverstein K.A.T."/>
            <person name="Koren S."/>
            <person name="Bechman K.B."/>
            <person name="Herman A."/>
            <person name="Abrahante J.E."/>
            <person name="Garbe J."/>
        </authorList>
    </citation>
    <scope>NUCLEOTIDE SEQUENCE</scope>
    <source>
        <strain evidence="1">Duluth1</strain>
        <tissue evidence="1">Whole animal</tissue>
    </source>
</reference>
<evidence type="ECO:0000313" key="2">
    <source>
        <dbReference type="Proteomes" id="UP000828390"/>
    </source>
</evidence>
<dbReference type="AlphaFoldDB" id="A0A9D4KU22"/>
<reference evidence="1" key="1">
    <citation type="journal article" date="2019" name="bioRxiv">
        <title>The Genome of the Zebra Mussel, Dreissena polymorpha: A Resource for Invasive Species Research.</title>
        <authorList>
            <person name="McCartney M.A."/>
            <person name="Auch B."/>
            <person name="Kono T."/>
            <person name="Mallez S."/>
            <person name="Zhang Y."/>
            <person name="Obille A."/>
            <person name="Becker A."/>
            <person name="Abrahante J.E."/>
            <person name="Garbe J."/>
            <person name="Badalamenti J.P."/>
            <person name="Herman A."/>
            <person name="Mangelson H."/>
            <person name="Liachko I."/>
            <person name="Sullivan S."/>
            <person name="Sone E.D."/>
            <person name="Koren S."/>
            <person name="Silverstein K.A.T."/>
            <person name="Beckman K.B."/>
            <person name="Gohl D.M."/>
        </authorList>
    </citation>
    <scope>NUCLEOTIDE SEQUENCE</scope>
    <source>
        <strain evidence="1">Duluth1</strain>
        <tissue evidence="1">Whole animal</tissue>
    </source>
</reference>
<comment type="caution">
    <text evidence="1">The sequence shown here is derived from an EMBL/GenBank/DDBJ whole genome shotgun (WGS) entry which is preliminary data.</text>
</comment>
<dbReference type="EMBL" id="JAIWYP010000003">
    <property type="protein sequence ID" value="KAH3845709.1"/>
    <property type="molecule type" value="Genomic_DNA"/>
</dbReference>
<accession>A0A9D4KU22</accession>
<keyword evidence="2" id="KW-1185">Reference proteome</keyword>